<name>A0AAV6ZX04_ENGPU</name>
<proteinExistence type="predicted"/>
<dbReference type="InterPro" id="IPR008197">
    <property type="entry name" value="WAP_dom"/>
</dbReference>
<accession>A0AAV6ZX04</accession>
<dbReference type="Pfam" id="PF00095">
    <property type="entry name" value="WAP"/>
    <property type="match status" value="1"/>
</dbReference>
<protein>
    <recommendedName>
        <fullName evidence="2">WAP domain-containing protein</fullName>
    </recommendedName>
</protein>
<dbReference type="Gene3D" id="4.10.75.10">
    <property type="entry name" value="Elafin-like"/>
    <property type="match status" value="1"/>
</dbReference>
<evidence type="ECO:0000313" key="3">
    <source>
        <dbReference type="EMBL" id="KAG8552543.1"/>
    </source>
</evidence>
<feature type="domain" description="WAP" evidence="2">
    <location>
        <begin position="31"/>
        <end position="90"/>
    </location>
</feature>
<feature type="chain" id="PRO_5043630597" description="WAP domain-containing protein" evidence="1">
    <location>
        <begin position="22"/>
        <end position="127"/>
    </location>
</feature>
<dbReference type="SUPFAM" id="SSF57256">
    <property type="entry name" value="Elafin-like"/>
    <property type="match status" value="1"/>
</dbReference>
<dbReference type="GO" id="GO:0005576">
    <property type="term" value="C:extracellular region"/>
    <property type="evidence" value="ECO:0007669"/>
    <property type="project" value="InterPro"/>
</dbReference>
<gene>
    <name evidence="3" type="ORF">GDO81_004569</name>
</gene>
<evidence type="ECO:0000256" key="1">
    <source>
        <dbReference type="SAM" id="SignalP"/>
    </source>
</evidence>
<feature type="signal peptide" evidence="1">
    <location>
        <begin position="1"/>
        <end position="21"/>
    </location>
</feature>
<dbReference type="PROSITE" id="PS51390">
    <property type="entry name" value="WAP"/>
    <property type="match status" value="1"/>
</dbReference>
<evidence type="ECO:0000313" key="4">
    <source>
        <dbReference type="Proteomes" id="UP000824782"/>
    </source>
</evidence>
<organism evidence="3 4">
    <name type="scientific">Engystomops pustulosus</name>
    <name type="common">Tungara frog</name>
    <name type="synonym">Physalaemus pustulosus</name>
    <dbReference type="NCBI Taxonomy" id="76066"/>
    <lineage>
        <taxon>Eukaryota</taxon>
        <taxon>Metazoa</taxon>
        <taxon>Chordata</taxon>
        <taxon>Craniata</taxon>
        <taxon>Vertebrata</taxon>
        <taxon>Euteleostomi</taxon>
        <taxon>Amphibia</taxon>
        <taxon>Batrachia</taxon>
        <taxon>Anura</taxon>
        <taxon>Neobatrachia</taxon>
        <taxon>Hyloidea</taxon>
        <taxon>Leptodactylidae</taxon>
        <taxon>Leiuperinae</taxon>
        <taxon>Engystomops</taxon>
    </lineage>
</organism>
<dbReference type="GO" id="GO:0030414">
    <property type="term" value="F:peptidase inhibitor activity"/>
    <property type="evidence" value="ECO:0007669"/>
    <property type="project" value="InterPro"/>
</dbReference>
<evidence type="ECO:0000259" key="2">
    <source>
        <dbReference type="PROSITE" id="PS51390"/>
    </source>
</evidence>
<keyword evidence="4" id="KW-1185">Reference proteome</keyword>
<dbReference type="SMART" id="SM00217">
    <property type="entry name" value="WAP"/>
    <property type="match status" value="1"/>
</dbReference>
<dbReference type="Proteomes" id="UP000824782">
    <property type="component" value="Unassembled WGS sequence"/>
</dbReference>
<sequence length="127" mass="13755">MDTSMKFVILILSGNLALSISQEEPNWGVENVRKPGGCPKVEEGHPISMCSNLCADKENCTVLTCDDDSQCEGSLKCCKTKCGTECLPPVFKSPCESNFDCPWTLKCCGGVCDSDCVHQPRKSRLGS</sequence>
<keyword evidence="1" id="KW-0732">Signal</keyword>
<dbReference type="AlphaFoldDB" id="A0AAV6ZX04"/>
<comment type="caution">
    <text evidence="3">The sequence shown here is derived from an EMBL/GenBank/DDBJ whole genome shotgun (WGS) entry which is preliminary data.</text>
</comment>
<dbReference type="EMBL" id="WNYA01000011">
    <property type="protein sequence ID" value="KAG8552543.1"/>
    <property type="molecule type" value="Genomic_DNA"/>
</dbReference>
<dbReference type="PRINTS" id="PR00003">
    <property type="entry name" value="4DISULPHCORE"/>
</dbReference>
<dbReference type="InterPro" id="IPR036645">
    <property type="entry name" value="Elafin-like_sf"/>
</dbReference>
<reference evidence="3" key="1">
    <citation type="thesis" date="2020" institute="ProQuest LLC" country="789 East Eisenhower Parkway, Ann Arbor, MI, USA">
        <title>Comparative Genomics and Chromosome Evolution.</title>
        <authorList>
            <person name="Mudd A.B."/>
        </authorList>
    </citation>
    <scope>NUCLEOTIDE SEQUENCE</scope>
    <source>
        <strain evidence="3">237g6f4</strain>
        <tissue evidence="3">Blood</tissue>
    </source>
</reference>